<organism evidence="3 4">
    <name type="scientific">Portunus trituberculatus</name>
    <name type="common">Swimming crab</name>
    <name type="synonym">Neptunus trituberculatus</name>
    <dbReference type="NCBI Taxonomy" id="210409"/>
    <lineage>
        <taxon>Eukaryota</taxon>
        <taxon>Metazoa</taxon>
        <taxon>Ecdysozoa</taxon>
        <taxon>Arthropoda</taxon>
        <taxon>Crustacea</taxon>
        <taxon>Multicrustacea</taxon>
        <taxon>Malacostraca</taxon>
        <taxon>Eumalacostraca</taxon>
        <taxon>Eucarida</taxon>
        <taxon>Decapoda</taxon>
        <taxon>Pleocyemata</taxon>
        <taxon>Brachyura</taxon>
        <taxon>Eubrachyura</taxon>
        <taxon>Portunoidea</taxon>
        <taxon>Portunidae</taxon>
        <taxon>Portuninae</taxon>
        <taxon>Portunus</taxon>
    </lineage>
</organism>
<keyword evidence="4" id="KW-1185">Reference proteome</keyword>
<gene>
    <name evidence="3" type="ORF">E2C01_101480</name>
</gene>
<dbReference type="AlphaFoldDB" id="A0A5B7KEV8"/>
<evidence type="ECO:0000313" key="3">
    <source>
        <dbReference type="EMBL" id="MPD05720.1"/>
    </source>
</evidence>
<comment type="caution">
    <text evidence="3">The sequence shown here is derived from an EMBL/GenBank/DDBJ whole genome shotgun (WGS) entry which is preliminary data.</text>
</comment>
<feature type="chain" id="PRO_5022680737" description="Secreted protein" evidence="2">
    <location>
        <begin position="20"/>
        <end position="104"/>
    </location>
</feature>
<name>A0A5B7KEV8_PORTR</name>
<dbReference type="EMBL" id="VSRR010147405">
    <property type="protein sequence ID" value="MPD05720.1"/>
    <property type="molecule type" value="Genomic_DNA"/>
</dbReference>
<evidence type="ECO:0000313" key="4">
    <source>
        <dbReference type="Proteomes" id="UP000324222"/>
    </source>
</evidence>
<feature type="compositionally biased region" description="Low complexity" evidence="1">
    <location>
        <begin position="67"/>
        <end position="78"/>
    </location>
</feature>
<accession>A0A5B7KEV8</accession>
<sequence length="104" mass="11661">MCSSLALALVFVLHPFLSSWQVGKSRSKAAFMTYVDPSSLLHFSWYGYSTGWGAEGDWIFPDEEDTSSSSSSALSSSDSEAEEINAMEERRKRSSFRPFFGHFL</sequence>
<feature type="signal peptide" evidence="2">
    <location>
        <begin position="1"/>
        <end position="19"/>
    </location>
</feature>
<protein>
    <recommendedName>
        <fullName evidence="5">Secreted protein</fullName>
    </recommendedName>
</protein>
<evidence type="ECO:0008006" key="5">
    <source>
        <dbReference type="Google" id="ProtNLM"/>
    </source>
</evidence>
<feature type="region of interest" description="Disordered" evidence="1">
    <location>
        <begin position="61"/>
        <end position="90"/>
    </location>
</feature>
<keyword evidence="2" id="KW-0732">Signal</keyword>
<dbReference type="Proteomes" id="UP000324222">
    <property type="component" value="Unassembled WGS sequence"/>
</dbReference>
<reference evidence="3 4" key="1">
    <citation type="submission" date="2019-05" db="EMBL/GenBank/DDBJ databases">
        <title>Another draft genome of Portunus trituberculatus and its Hox gene families provides insights of decapod evolution.</title>
        <authorList>
            <person name="Jeong J.-H."/>
            <person name="Song I."/>
            <person name="Kim S."/>
            <person name="Choi T."/>
            <person name="Kim D."/>
            <person name="Ryu S."/>
            <person name="Kim W."/>
        </authorList>
    </citation>
    <scope>NUCLEOTIDE SEQUENCE [LARGE SCALE GENOMIC DNA]</scope>
    <source>
        <tissue evidence="3">Muscle</tissue>
    </source>
</reference>
<evidence type="ECO:0000256" key="2">
    <source>
        <dbReference type="SAM" id="SignalP"/>
    </source>
</evidence>
<dbReference type="OrthoDB" id="2142040at2759"/>
<proteinExistence type="predicted"/>
<evidence type="ECO:0000256" key="1">
    <source>
        <dbReference type="SAM" id="MobiDB-lite"/>
    </source>
</evidence>